<dbReference type="HOGENOM" id="CLU_003477_3_0_1"/>
<dbReference type="eggNOG" id="ENOG502QPU6">
    <property type="taxonomic scope" value="Eukaryota"/>
</dbReference>
<reference evidence="1 2" key="1">
    <citation type="journal article" date="2004" name="Science">
        <title>The Ashbya gossypii genome as a tool for mapping the ancient Saccharomyces cerevisiae genome.</title>
        <authorList>
            <person name="Dietrich F.S."/>
            <person name="Voegeli S."/>
            <person name="Brachat S."/>
            <person name="Lerch A."/>
            <person name="Gates K."/>
            <person name="Steiner S."/>
            <person name="Mohr C."/>
            <person name="Pohlmann R."/>
            <person name="Luedi P."/>
            <person name="Choi S."/>
            <person name="Wing R.A."/>
            <person name="Flavier A."/>
            <person name="Gaffney T.D."/>
            <person name="Philippsen P."/>
        </authorList>
    </citation>
    <scope>NUCLEOTIDE SEQUENCE [LARGE SCALE GENOMIC DNA]</scope>
    <source>
        <strain evidence="2">ATCC 10895 / CBS 109.51 / FGSC 9923 / NRRL Y-1056</strain>
    </source>
</reference>
<dbReference type="InterPro" id="IPR013943">
    <property type="entry name" value="Pet127"/>
</dbReference>
<dbReference type="STRING" id="284811.Q75A95"/>
<dbReference type="EMBL" id="AE016817">
    <property type="protein sequence ID" value="AAS51943.1"/>
    <property type="molecule type" value="Genomic_DNA"/>
</dbReference>
<dbReference type="AlphaFoldDB" id="Q75A95"/>
<keyword evidence="2" id="KW-1185">Reference proteome</keyword>
<proteinExistence type="predicted"/>
<accession>Q75A95</accession>
<reference evidence="2" key="2">
    <citation type="journal article" date="2013" name="G3 (Bethesda)">
        <title>Genomes of Ashbya fungi isolated from insects reveal four mating-type loci, numerous translocations, lack of transposons, and distinct gene duplications.</title>
        <authorList>
            <person name="Dietrich F.S."/>
            <person name="Voegeli S."/>
            <person name="Kuo S."/>
            <person name="Philippsen P."/>
        </authorList>
    </citation>
    <scope>GENOME REANNOTATION</scope>
    <source>
        <strain evidence="2">ATCC 10895 / CBS 109.51 / FGSC 9923 / NRRL Y-1056</strain>
    </source>
</reference>
<dbReference type="GO" id="GO:0000964">
    <property type="term" value="P:mitochondrial RNA 5'-end processing"/>
    <property type="evidence" value="ECO:0000318"/>
    <property type="project" value="GO_Central"/>
</dbReference>
<dbReference type="OMA" id="WEKCKIM"/>
<dbReference type="PANTHER" id="PTHR31014:SF0">
    <property type="entry name" value="MITOCHONDRIAL TRANSLATION SYSTEM COMPONENT PET127-RELATED"/>
    <property type="match status" value="1"/>
</dbReference>
<evidence type="ECO:0000313" key="2">
    <source>
        <dbReference type="Proteomes" id="UP000000591"/>
    </source>
</evidence>
<dbReference type="Proteomes" id="UP000000591">
    <property type="component" value="Chromosome IV"/>
</dbReference>
<evidence type="ECO:0000313" key="1">
    <source>
        <dbReference type="EMBL" id="AAS51943.1"/>
    </source>
</evidence>
<dbReference type="OrthoDB" id="10249045at2759"/>
<protein>
    <submittedName>
        <fullName evidence="1">ADR023Cp</fullName>
    </submittedName>
</protein>
<sequence>MLGARNLRPLCCDRVVLGSRRIGSGIRCGSTETANVADEMTRNTLDSVLATSEKLSSSVRRWPRPRRAAAARGAGSEKHIVLTGPFSMGLQEAGATELPPRLAHGLERCLFQPLSVVPLRDRRSGVYNFEPFIERVIKVQDFDFEAIADFVPPSRDLRLLERAKEGQARYVSSTSAMSGVLSHLHYLLSNFRPLNGRHLSATLLRKDAQVTKCCKMTSSMLLQRRSQAPPIFSLSSDSSADREIILSQLGHALEALLTTDQADFARIYDKGKRAQPGSQPLGKGHATSAFRFNKHGRFLLRSQLDAHDPKLPGTGVFDLKTRAVAAVRHDLDYVSQNGNTTGYQLMRRSGQFESYEREISELVRNAMLKYSFQARIGAMDGIFVAYHNISRIFGFQYIPLEEMDYIIHSSADRAAAMSLTRRESALQELFNPVEYVTRYRFENTARETASTLAQAEFNYSMRILEHLFDEITSYFPESVPTVRIMLKTVEHKDKPPSMVAIATPLDTKQSEQLEKFNLQREFLNSDPVSFTRHVNELHDFYHSVMPGSVKFTVSVKHSMSQDQKPVWTRSSAFFKRNKADQQKLMDAASSDYYGPHWKHPYFFSPEDVSRWNIRVSISNPVAANAREYAQLLQDDIAFLDGQAVVKKKETISNGKHGKMATAAKGSQLDQVSQLQALLRAFGIKGQKDEQVTMERDRRSKNKYLLMWDGQKRQRVTTDPKDLTR</sequence>
<dbReference type="PANTHER" id="PTHR31014">
    <property type="entry name" value="MITOCHONDRIAL TRANSLATION SYSTEM COMPONENT PET127-RELATED"/>
    <property type="match status" value="1"/>
</dbReference>
<dbReference type="GO" id="GO:0005740">
    <property type="term" value="C:mitochondrial envelope"/>
    <property type="evidence" value="ECO:0000318"/>
    <property type="project" value="GO_Central"/>
</dbReference>
<organism evidence="1 2">
    <name type="scientific">Eremothecium gossypii (strain ATCC 10895 / CBS 109.51 / FGSC 9923 / NRRL Y-1056)</name>
    <name type="common">Yeast</name>
    <name type="synonym">Ashbya gossypii</name>
    <dbReference type="NCBI Taxonomy" id="284811"/>
    <lineage>
        <taxon>Eukaryota</taxon>
        <taxon>Fungi</taxon>
        <taxon>Dikarya</taxon>
        <taxon>Ascomycota</taxon>
        <taxon>Saccharomycotina</taxon>
        <taxon>Saccharomycetes</taxon>
        <taxon>Saccharomycetales</taxon>
        <taxon>Saccharomycetaceae</taxon>
        <taxon>Eremothecium</taxon>
    </lineage>
</organism>
<dbReference type="GeneID" id="4620268"/>
<dbReference type="InParanoid" id="Q75A95"/>
<gene>
    <name evidence="1" type="ORF">AGOS_ADR023C</name>
</gene>
<dbReference type="FunCoup" id="Q75A95">
    <property type="interactions" value="150"/>
</dbReference>
<dbReference type="KEGG" id="ago:AGOS_ADR023C"/>
<name>Q75A95_EREGS</name>
<dbReference type="RefSeq" id="NP_984119.1">
    <property type="nucleotide sequence ID" value="NM_209472.1"/>
</dbReference>
<dbReference type="Pfam" id="PF08634">
    <property type="entry name" value="Pet127"/>
    <property type="match status" value="1"/>
</dbReference>